<protein>
    <recommendedName>
        <fullName evidence="3">F5/8 type C domain-containing protein</fullName>
    </recommendedName>
</protein>
<keyword evidence="2" id="KW-1185">Reference proteome</keyword>
<reference evidence="1 2" key="1">
    <citation type="submission" date="2021-02" db="EMBL/GenBank/DDBJ databases">
        <title>Paenibacillus tianjinensis sp. nov.</title>
        <authorList>
            <person name="Liu H."/>
        </authorList>
    </citation>
    <scope>NUCLEOTIDE SEQUENCE [LARGE SCALE GENOMIC DNA]</scope>
    <source>
        <strain evidence="1 2">TB2019</strain>
    </source>
</reference>
<evidence type="ECO:0000313" key="2">
    <source>
        <dbReference type="Proteomes" id="UP000663452"/>
    </source>
</evidence>
<proteinExistence type="predicted"/>
<organism evidence="1 2">
    <name type="scientific">Paenibacillus tianjinensis</name>
    <dbReference type="NCBI Taxonomy" id="2810347"/>
    <lineage>
        <taxon>Bacteria</taxon>
        <taxon>Bacillati</taxon>
        <taxon>Bacillota</taxon>
        <taxon>Bacilli</taxon>
        <taxon>Bacillales</taxon>
        <taxon>Paenibacillaceae</taxon>
        <taxon>Paenibacillus</taxon>
    </lineage>
</organism>
<accession>A0ABX7L6J9</accession>
<dbReference type="InterPro" id="IPR008979">
    <property type="entry name" value="Galactose-bd-like_sf"/>
</dbReference>
<dbReference type="Gene3D" id="2.60.120.260">
    <property type="entry name" value="Galactose-binding domain-like"/>
    <property type="match status" value="1"/>
</dbReference>
<dbReference type="EMBL" id="CP070969">
    <property type="protein sequence ID" value="QSF43567.1"/>
    <property type="molecule type" value="Genomic_DNA"/>
</dbReference>
<dbReference type="Proteomes" id="UP000663452">
    <property type="component" value="Chromosome"/>
</dbReference>
<evidence type="ECO:0000313" key="1">
    <source>
        <dbReference type="EMBL" id="QSF43567.1"/>
    </source>
</evidence>
<gene>
    <name evidence="1" type="ORF">JRJ22_20105</name>
</gene>
<evidence type="ECO:0008006" key="3">
    <source>
        <dbReference type="Google" id="ProtNLM"/>
    </source>
</evidence>
<sequence>MQYILTDVIPIMTSNTAPSGIASASAIYAAGSDAWYAFDKKNTTVSGHDGWMVTLSTGQWLSYEFPVAKIIYKYTIAPPNSSGRETRCPKSWIFQGSNDGGSTWANVDTQTNVTGWAVGTKKEFTISTPNAYKKYRLSVSANNGDTYVSIGQLEMMEMLYSDKALILSGGSYKKYDTVLGWQNVTSATPTESDYSNGNNLEEVSSISESAWSQLTGNVELYYYTDNPTKTEVQFGIETTPFTLAQEWEDKTIKVVEYTDNPALTESVVTLDTEPFSIYEELGDTVDVLYYTDNTSKTSANLTVTANYTPLDEIDSDFDVVTWTNADIEVGHEPTLTYEALPFEQLIITPYDIASYGTIKTIVAKKINQSVEGTLRFIVSFDSGVTWKSYRFGKWKIINITNTENIRRYGMTVDTINTIPESALVGLKRVGYYLDNSIHRSAEIAQLDSLKISTSSPTQDVKFSDVAFYLLNTIATIKLSLQGNKIVGTLDDSDTGKVQYRVLLNGNPYYPLTGEFSSLAPSPLNIQLNLNEKDIKFGQDNVLRVEFQDYWGQMDFWEKPFVGTYSGIMFKDETGTYLSNSFGEILKHLDFGVVIAGQTTLEQKVIVKNQLGVQVQNLILEVQKEKLPEGVKIEMSRSNFPFTPEDPLLFNMFFNADEEFEFYTRIVTDIQAPPAANGEFEVRAKADPV</sequence>
<name>A0ABX7L6J9_9BACL</name>
<dbReference type="RefSeq" id="WP_206101200.1">
    <property type="nucleotide sequence ID" value="NZ_CP070969.1"/>
</dbReference>
<dbReference type="SUPFAM" id="SSF49785">
    <property type="entry name" value="Galactose-binding domain-like"/>
    <property type="match status" value="1"/>
</dbReference>